<sequence length="822" mass="90012">MIRALIFVSLFIHSTLAQKPSQSSPTKWQTLNGEQPLVIARGGFSGLFPESSSFANQIAVSTSLSDMAVSCNLQLTKDGIGLCLPDIRIDNSTTISSIYPKGQSTYKVNGQSVRGWFTVDYTSDQLLSNVTLMQNVYSRSNLFDGQLPISTVEDVTGIKPPKFWLHVQYERFYIERKLSPAAYIDTASKHMSINYISSPEIGFLKLMNSKVNKKKTKLVFQFLGLEDVEPTINHKYKSILQSLDSLVKPYVSGILVPKEYIWPTNNDGYLDEPTTLVDDAHKLGLEVYAYGFANDVPMSYDYNYDPTAEYTQFVDNSKFSVDGVLTDFPPTASEAIACFAHKKNESKPKNGASLIISNNGASGIYPGSSDLAYQRAVEDGADIIDCSVQLSQDGVAFCLPSADLAGDTTAMLPFIDRKTVIPEIQPEEGVFSFDLTWNEIQTLQSQLVSPFGNSSIIRNPANKNKGSFVSLSEFLEFAKAKAVSGILINIENAAYIASNKNLDIVAKVATALTNATFDKQSTQQVLIQSDDTSVLSKFKGIPAYKRVLKIKEKIGDAPKASVDEIKKYAEAVTIPRSSIVKVNDFFTVGFTNVVKEMKAANLSVYVYQFRNEYVSLAFDYFSDPIVEIATYVQSVQADGLITDFPGTASKYMRCPCTDTDPKANIPYAILPAEAGSLLSLIPPEIQPPAQAPAQPLEVKDVVDPPLPPLGKVNEPKDVENLPQRGGSRSGLANAANVGLSLVAAILPSLLLTFYSPFLRQGKREKKQLPVAGNDDGAPPGKGLTHPFSGGEAESTPAKQRDLFSQSDFYNMQEHHHHCLVRV</sequence>
<dbReference type="InterPro" id="IPR017946">
    <property type="entry name" value="PLC-like_Pdiesterase_TIM-brl"/>
</dbReference>
<evidence type="ECO:0000256" key="8">
    <source>
        <dbReference type="SAM" id="Phobius"/>
    </source>
</evidence>
<keyword evidence="3" id="KW-0319">Glycerol metabolism</keyword>
<keyword evidence="8" id="KW-1133">Transmembrane helix</keyword>
<dbReference type="CDD" id="cd08604">
    <property type="entry name" value="GDPD_SHV3_repeat_2"/>
    <property type="match status" value="1"/>
</dbReference>
<dbReference type="PROSITE" id="PS51704">
    <property type="entry name" value="GP_PDE"/>
    <property type="match status" value="2"/>
</dbReference>
<evidence type="ECO:0000256" key="2">
    <source>
        <dbReference type="ARBA" id="ARBA00022729"/>
    </source>
</evidence>
<dbReference type="AlphaFoldDB" id="A0A7J6DT14"/>
<dbReference type="InterPro" id="IPR030395">
    <property type="entry name" value="GP_PDE_dom"/>
</dbReference>
<dbReference type="SUPFAM" id="SSF51695">
    <property type="entry name" value="PLC-like phosphodiesterases"/>
    <property type="match status" value="2"/>
</dbReference>
<keyword evidence="12" id="KW-1185">Reference proteome</keyword>
<evidence type="ECO:0000256" key="9">
    <source>
        <dbReference type="SAM" id="SignalP"/>
    </source>
</evidence>
<dbReference type="GO" id="GO:0008889">
    <property type="term" value="F:glycerophosphodiester phosphodiesterase activity"/>
    <property type="evidence" value="ECO:0007669"/>
    <property type="project" value="UniProtKB-EC"/>
</dbReference>
<dbReference type="CDD" id="cd08603">
    <property type="entry name" value="GDPD_SHV3_repeat_1"/>
    <property type="match status" value="1"/>
</dbReference>
<evidence type="ECO:0000256" key="4">
    <source>
        <dbReference type="ARBA" id="ARBA00022801"/>
    </source>
</evidence>
<dbReference type="PANTHER" id="PTHR43620">
    <property type="entry name" value="GLYCEROPHOSPHORYL DIESTER PHOSPHODIESTERASE"/>
    <property type="match status" value="1"/>
</dbReference>
<dbReference type="EMBL" id="JAATIQ010000646">
    <property type="protein sequence ID" value="KAF4349244.1"/>
    <property type="molecule type" value="Genomic_DNA"/>
</dbReference>
<feature type="chain" id="PRO_5029796112" description="glycerophosphodiester phosphodiesterase" evidence="9">
    <location>
        <begin position="18"/>
        <end position="822"/>
    </location>
</feature>
<keyword evidence="4" id="KW-0378">Hydrolase</keyword>
<accession>A0A7J6DT14</accession>
<dbReference type="FunFam" id="3.20.20.190:FF:000011">
    <property type="entry name" value="Glycerophosphodiester phosphodiesterase GDPDL3"/>
    <property type="match status" value="1"/>
</dbReference>
<keyword evidence="2 9" id="KW-0732">Signal</keyword>
<dbReference type="Gene3D" id="3.20.20.190">
    <property type="entry name" value="Phosphatidylinositol (PI) phosphodiesterase"/>
    <property type="match status" value="2"/>
</dbReference>
<feature type="region of interest" description="Disordered" evidence="7">
    <location>
        <begin position="767"/>
        <end position="797"/>
    </location>
</feature>
<feature type="signal peptide" evidence="9">
    <location>
        <begin position="1"/>
        <end position="17"/>
    </location>
</feature>
<keyword evidence="8" id="KW-0812">Transmembrane</keyword>
<reference evidence="11 12" key="1">
    <citation type="journal article" date="2020" name="bioRxiv">
        <title>Sequence and annotation of 42 cannabis genomes reveals extensive copy number variation in cannabinoid synthesis and pathogen resistance genes.</title>
        <authorList>
            <person name="Mckernan K.J."/>
            <person name="Helbert Y."/>
            <person name="Kane L.T."/>
            <person name="Ebling H."/>
            <person name="Zhang L."/>
            <person name="Liu B."/>
            <person name="Eaton Z."/>
            <person name="Mclaughlin S."/>
            <person name="Kingan S."/>
            <person name="Baybayan P."/>
            <person name="Concepcion G."/>
            <person name="Jordan M."/>
            <person name="Riva A."/>
            <person name="Barbazuk W."/>
            <person name="Harkins T."/>
        </authorList>
    </citation>
    <scope>NUCLEOTIDE SEQUENCE [LARGE SCALE GENOMIC DNA]</scope>
    <source>
        <strain evidence="12">cv. Jamaican Lion 4</strain>
        <tissue evidence="11">Leaf</tissue>
    </source>
</reference>
<gene>
    <name evidence="11" type="ORF">G4B88_007841</name>
</gene>
<feature type="region of interest" description="Disordered" evidence="7">
    <location>
        <begin position="699"/>
        <end position="727"/>
    </location>
</feature>
<organism evidence="11 12">
    <name type="scientific">Cannabis sativa</name>
    <name type="common">Hemp</name>
    <name type="synonym">Marijuana</name>
    <dbReference type="NCBI Taxonomy" id="3483"/>
    <lineage>
        <taxon>Eukaryota</taxon>
        <taxon>Viridiplantae</taxon>
        <taxon>Streptophyta</taxon>
        <taxon>Embryophyta</taxon>
        <taxon>Tracheophyta</taxon>
        <taxon>Spermatophyta</taxon>
        <taxon>Magnoliopsida</taxon>
        <taxon>eudicotyledons</taxon>
        <taxon>Gunneridae</taxon>
        <taxon>Pentapetalae</taxon>
        <taxon>rosids</taxon>
        <taxon>fabids</taxon>
        <taxon>Rosales</taxon>
        <taxon>Cannabaceae</taxon>
        <taxon>Cannabis</taxon>
    </lineage>
</organism>
<evidence type="ECO:0000256" key="1">
    <source>
        <dbReference type="ARBA" id="ARBA00012247"/>
    </source>
</evidence>
<keyword evidence="8" id="KW-0472">Membrane</keyword>
<evidence type="ECO:0000256" key="6">
    <source>
        <dbReference type="ARBA" id="ARBA00047512"/>
    </source>
</evidence>
<comment type="caution">
    <text evidence="11">The sequence shown here is derived from an EMBL/GenBank/DDBJ whole genome shotgun (WGS) entry which is preliminary data.</text>
</comment>
<protein>
    <recommendedName>
        <fullName evidence="1">glycerophosphodiester phosphodiesterase</fullName>
        <ecNumber evidence="1">3.1.4.46</ecNumber>
    </recommendedName>
</protein>
<evidence type="ECO:0000313" key="11">
    <source>
        <dbReference type="EMBL" id="KAF4349244.1"/>
    </source>
</evidence>
<evidence type="ECO:0000256" key="5">
    <source>
        <dbReference type="ARBA" id="ARBA00023180"/>
    </source>
</evidence>
<dbReference type="Proteomes" id="UP000583929">
    <property type="component" value="Unassembled WGS sequence"/>
</dbReference>
<dbReference type="GO" id="GO:0006071">
    <property type="term" value="P:glycerol metabolic process"/>
    <property type="evidence" value="ECO:0007669"/>
    <property type="project" value="UniProtKB-KW"/>
</dbReference>
<keyword evidence="5" id="KW-0325">Glycoprotein</keyword>
<name>A0A7J6DT14_CANSA</name>
<dbReference type="PANTHER" id="PTHR43620:SF44">
    <property type="entry name" value="GLYCEROPHOSPHODIESTER PHOSPHODIESTERASE GDPDL6-RELATED"/>
    <property type="match status" value="1"/>
</dbReference>
<evidence type="ECO:0000259" key="10">
    <source>
        <dbReference type="PROSITE" id="PS51704"/>
    </source>
</evidence>
<feature type="domain" description="GP-PDE" evidence="10">
    <location>
        <begin position="353"/>
        <end position="652"/>
    </location>
</feature>
<proteinExistence type="predicted"/>
<comment type="catalytic activity">
    <reaction evidence="6">
        <text>a sn-glycero-3-phosphodiester + H2O = an alcohol + sn-glycerol 3-phosphate + H(+)</text>
        <dbReference type="Rhea" id="RHEA:12969"/>
        <dbReference type="ChEBI" id="CHEBI:15377"/>
        <dbReference type="ChEBI" id="CHEBI:15378"/>
        <dbReference type="ChEBI" id="CHEBI:30879"/>
        <dbReference type="ChEBI" id="CHEBI:57597"/>
        <dbReference type="ChEBI" id="CHEBI:83408"/>
        <dbReference type="EC" id="3.1.4.46"/>
    </reaction>
</comment>
<feature type="transmembrane region" description="Helical" evidence="8">
    <location>
        <begin position="737"/>
        <end position="757"/>
    </location>
</feature>
<feature type="domain" description="GP-PDE" evidence="10">
    <location>
        <begin position="36"/>
        <end position="336"/>
    </location>
</feature>
<evidence type="ECO:0000256" key="3">
    <source>
        <dbReference type="ARBA" id="ARBA00022798"/>
    </source>
</evidence>
<evidence type="ECO:0000313" key="12">
    <source>
        <dbReference type="Proteomes" id="UP000583929"/>
    </source>
</evidence>
<evidence type="ECO:0000256" key="7">
    <source>
        <dbReference type="SAM" id="MobiDB-lite"/>
    </source>
</evidence>
<dbReference type="EC" id="3.1.4.46" evidence="1"/>
<dbReference type="GO" id="GO:0006629">
    <property type="term" value="P:lipid metabolic process"/>
    <property type="evidence" value="ECO:0007669"/>
    <property type="project" value="InterPro"/>
</dbReference>
<dbReference type="Pfam" id="PF03009">
    <property type="entry name" value="GDPD"/>
    <property type="match status" value="2"/>
</dbReference>
<dbReference type="FunFam" id="3.20.20.190:FF:000013">
    <property type="entry name" value="Glycerophosphodiester phosphodiesterase GDPDL3"/>
    <property type="match status" value="1"/>
</dbReference>